<name>A0A0A9FUN2_ARUDO</name>
<protein>
    <submittedName>
        <fullName evidence="2">Hao1</fullName>
    </submittedName>
</protein>
<evidence type="ECO:0000313" key="2">
    <source>
        <dbReference type="EMBL" id="JAE14959.1"/>
    </source>
</evidence>
<feature type="region of interest" description="Disordered" evidence="1">
    <location>
        <begin position="1"/>
        <end position="31"/>
    </location>
</feature>
<accession>A0A0A9FUN2</accession>
<dbReference type="EMBL" id="GBRH01182937">
    <property type="protein sequence ID" value="JAE14959.1"/>
    <property type="molecule type" value="Transcribed_RNA"/>
</dbReference>
<reference evidence="2" key="1">
    <citation type="submission" date="2014-09" db="EMBL/GenBank/DDBJ databases">
        <authorList>
            <person name="Magalhaes I.L.F."/>
            <person name="Oliveira U."/>
            <person name="Santos F.R."/>
            <person name="Vidigal T.H.D.A."/>
            <person name="Brescovit A.D."/>
            <person name="Santos A.J."/>
        </authorList>
    </citation>
    <scope>NUCLEOTIDE SEQUENCE</scope>
    <source>
        <tissue evidence="2">Shoot tissue taken approximately 20 cm above the soil surface</tissue>
    </source>
</reference>
<evidence type="ECO:0000256" key="1">
    <source>
        <dbReference type="SAM" id="MobiDB-lite"/>
    </source>
</evidence>
<organism evidence="2">
    <name type="scientific">Arundo donax</name>
    <name type="common">Giant reed</name>
    <name type="synonym">Donax arundinaceus</name>
    <dbReference type="NCBI Taxonomy" id="35708"/>
    <lineage>
        <taxon>Eukaryota</taxon>
        <taxon>Viridiplantae</taxon>
        <taxon>Streptophyta</taxon>
        <taxon>Embryophyta</taxon>
        <taxon>Tracheophyta</taxon>
        <taxon>Spermatophyta</taxon>
        <taxon>Magnoliopsida</taxon>
        <taxon>Liliopsida</taxon>
        <taxon>Poales</taxon>
        <taxon>Poaceae</taxon>
        <taxon>PACMAD clade</taxon>
        <taxon>Arundinoideae</taxon>
        <taxon>Arundineae</taxon>
        <taxon>Arundo</taxon>
    </lineage>
</organism>
<sequence length="79" mass="8527">MQDQFGSSSTARRLHTSKCDPEYYTGLQPRATDDPVALGGNVVAGDMVQRRAAAQRHGGLELVPQHLQHVPHASLAVHS</sequence>
<proteinExistence type="predicted"/>
<reference evidence="2" key="2">
    <citation type="journal article" date="2015" name="Data Brief">
        <title>Shoot transcriptome of the giant reed, Arundo donax.</title>
        <authorList>
            <person name="Barrero R.A."/>
            <person name="Guerrero F.D."/>
            <person name="Moolhuijzen P."/>
            <person name="Goolsby J.A."/>
            <person name="Tidwell J."/>
            <person name="Bellgard S.E."/>
            <person name="Bellgard M.I."/>
        </authorList>
    </citation>
    <scope>NUCLEOTIDE SEQUENCE</scope>
    <source>
        <tissue evidence="2">Shoot tissue taken approximately 20 cm above the soil surface</tissue>
    </source>
</reference>
<dbReference type="AlphaFoldDB" id="A0A0A9FUN2"/>
<feature type="compositionally biased region" description="Polar residues" evidence="1">
    <location>
        <begin position="1"/>
        <end position="11"/>
    </location>
</feature>